<dbReference type="GO" id="GO:0140662">
    <property type="term" value="F:ATP-dependent protein folding chaperone"/>
    <property type="evidence" value="ECO:0007669"/>
    <property type="project" value="InterPro"/>
</dbReference>
<comment type="caution">
    <text evidence="3">The sequence shown here is derived from an EMBL/GenBank/DDBJ whole genome shotgun (WGS) entry which is preliminary data.</text>
</comment>
<dbReference type="PANTHER" id="PTHR45639:SF4">
    <property type="entry name" value="HSC70CB, ISOFORM G"/>
    <property type="match status" value="1"/>
</dbReference>
<dbReference type="EMBL" id="JAHRHJ020000002">
    <property type="protein sequence ID" value="KAH9327460.1"/>
    <property type="molecule type" value="Genomic_DNA"/>
</dbReference>
<dbReference type="InterPro" id="IPR043129">
    <property type="entry name" value="ATPase_NBD"/>
</dbReference>
<evidence type="ECO:0000313" key="3">
    <source>
        <dbReference type="EMBL" id="KAH9327460.1"/>
    </source>
</evidence>
<evidence type="ECO:0000256" key="2">
    <source>
        <dbReference type="ARBA" id="ARBA00022840"/>
    </source>
</evidence>
<protein>
    <submittedName>
        <fullName evidence="3">Uncharacterized protein</fullName>
    </submittedName>
</protein>
<dbReference type="SUPFAM" id="SSF53067">
    <property type="entry name" value="Actin-like ATPase domain"/>
    <property type="match status" value="1"/>
</dbReference>
<dbReference type="Gene3D" id="3.90.640.10">
    <property type="entry name" value="Actin, Chain A, domain 4"/>
    <property type="match status" value="1"/>
</dbReference>
<proteinExistence type="predicted"/>
<dbReference type="GO" id="GO:0005634">
    <property type="term" value="C:nucleus"/>
    <property type="evidence" value="ECO:0007669"/>
    <property type="project" value="TreeGrafter"/>
</dbReference>
<keyword evidence="1" id="KW-0547">Nucleotide-binding</keyword>
<dbReference type="Gene3D" id="3.30.420.40">
    <property type="match status" value="1"/>
</dbReference>
<keyword evidence="2" id="KW-0067">ATP-binding</keyword>
<name>A0AA38GT95_TAXCH</name>
<dbReference type="SMR" id="A0AA38GT95"/>
<evidence type="ECO:0000256" key="1">
    <source>
        <dbReference type="ARBA" id="ARBA00022741"/>
    </source>
</evidence>
<sequence length="68" mass="7959">MQVCITAFKKGELKVLAHAFDRSLRGRDFDEALFRHFAAIFKQQYNIDMPSNVRASQRPRTTCEKLKK</sequence>
<reference evidence="3 4" key="1">
    <citation type="journal article" date="2021" name="Nat. Plants">
        <title>The Taxus genome provides insights into paclitaxel biosynthesis.</title>
        <authorList>
            <person name="Xiong X."/>
            <person name="Gou J."/>
            <person name="Liao Q."/>
            <person name="Li Y."/>
            <person name="Zhou Q."/>
            <person name="Bi G."/>
            <person name="Li C."/>
            <person name="Du R."/>
            <person name="Wang X."/>
            <person name="Sun T."/>
            <person name="Guo L."/>
            <person name="Liang H."/>
            <person name="Lu P."/>
            <person name="Wu Y."/>
            <person name="Zhang Z."/>
            <person name="Ro D.K."/>
            <person name="Shang Y."/>
            <person name="Huang S."/>
            <person name="Yan J."/>
        </authorList>
    </citation>
    <scope>NUCLEOTIDE SEQUENCE [LARGE SCALE GENOMIC DNA]</scope>
    <source>
        <strain evidence="3">Ta-2019</strain>
    </source>
</reference>
<gene>
    <name evidence="3" type="ORF">KI387_007638</name>
</gene>
<dbReference type="AlphaFoldDB" id="A0AA38GT95"/>
<dbReference type="Proteomes" id="UP000824469">
    <property type="component" value="Unassembled WGS sequence"/>
</dbReference>
<dbReference type="InterPro" id="IPR013126">
    <property type="entry name" value="Hsp_70_fam"/>
</dbReference>
<dbReference type="Pfam" id="PF00012">
    <property type="entry name" value="HSP70"/>
    <property type="match status" value="1"/>
</dbReference>
<evidence type="ECO:0000313" key="4">
    <source>
        <dbReference type="Proteomes" id="UP000824469"/>
    </source>
</evidence>
<feature type="non-terminal residue" evidence="3">
    <location>
        <position position="68"/>
    </location>
</feature>
<accession>A0AA38GT95</accession>
<dbReference type="PANTHER" id="PTHR45639">
    <property type="entry name" value="HSC70CB, ISOFORM G-RELATED"/>
    <property type="match status" value="1"/>
</dbReference>
<keyword evidence="4" id="KW-1185">Reference proteome</keyword>
<organism evidence="3 4">
    <name type="scientific">Taxus chinensis</name>
    <name type="common">Chinese yew</name>
    <name type="synonym">Taxus wallichiana var. chinensis</name>
    <dbReference type="NCBI Taxonomy" id="29808"/>
    <lineage>
        <taxon>Eukaryota</taxon>
        <taxon>Viridiplantae</taxon>
        <taxon>Streptophyta</taxon>
        <taxon>Embryophyta</taxon>
        <taxon>Tracheophyta</taxon>
        <taxon>Spermatophyta</taxon>
        <taxon>Pinopsida</taxon>
        <taxon>Pinidae</taxon>
        <taxon>Conifers II</taxon>
        <taxon>Cupressales</taxon>
        <taxon>Taxaceae</taxon>
        <taxon>Taxus</taxon>
    </lineage>
</organism>
<dbReference type="GO" id="GO:0005524">
    <property type="term" value="F:ATP binding"/>
    <property type="evidence" value="ECO:0007669"/>
    <property type="project" value="UniProtKB-KW"/>
</dbReference>
<dbReference type="GO" id="GO:0005829">
    <property type="term" value="C:cytosol"/>
    <property type="evidence" value="ECO:0007669"/>
    <property type="project" value="TreeGrafter"/>
</dbReference>